<accession>A0A3N6PP12</accession>
<dbReference type="PANTHER" id="PTHR10098">
    <property type="entry name" value="RAPSYN-RELATED"/>
    <property type="match status" value="1"/>
</dbReference>
<dbReference type="Gene3D" id="1.25.40.10">
    <property type="entry name" value="Tetratricopeptide repeat domain"/>
    <property type="match status" value="1"/>
</dbReference>
<protein>
    <submittedName>
        <fullName evidence="2">CHAT domain-containing protein</fullName>
    </submittedName>
</protein>
<dbReference type="InterPro" id="IPR019734">
    <property type="entry name" value="TPR_rpt"/>
</dbReference>
<keyword evidence="3" id="KW-1185">Reference proteome</keyword>
<evidence type="ECO:0000313" key="2">
    <source>
        <dbReference type="EMBL" id="RQH33492.1"/>
    </source>
</evidence>
<dbReference type="OrthoDB" id="448399at2"/>
<comment type="caution">
    <text evidence="2">The sequence shown here is derived from an EMBL/GenBank/DDBJ whole genome shotgun (WGS) entry which is preliminary data.</text>
</comment>
<sequence>MGILKLIAIALFGFCFSLGINFLSPILAQSSPSSLIQQGVQLLQQGRAEAALEVWQQAEVIYRKNKDRIGEIRSQVNQAQALTSMGFYRRSCDTVLQAFGNDLQCERLTESELQTVLSRFNTSNTNLNFQGLQSLGNGLRVLGKLALSQKVLEPSFPLVNSQNIEGRLLLNLGNTILSQAQGIANFRLRGKAERQAIIQGLSYYEKAVTVSDEELIKIQATINHLSLLLELNRQWQKSSGDDWLQPHVQFQIDTLPQIIGILNKINPSPHSIQATIKFAESLMNFEQINAKSTLVQLQTNFAELTLPNTINEQFLDQAIQQAKIIHNSRLEAYAIGIQGKLYQNMGKLENALNLTNQALAIAQKISASDIAYQLQEQLGDIFLQQGDSSKALLAYKSAFNTLQILRRNLVALNRDIQFDFRANIEPLYRKLVALLLQPELGSTQPKLSNIKAAQKVIESLQLAELDNFFQNACVNAEDINIDEIDKNAAVIYPILLDNQLSVILKLPGTENFRYASVSDKNFAAQFQDTLFNLRANITTIRGSSKVKLPSNQLYQWLIKPFEADLEIDLEHDTSQIKTLVFVLDGLLRNFPMSVLYDSDRERYLVERYAIAVVPGLQLVNPKPLLKEQLRVLTAGTSQKAPSYELEGFSSLPYIQQELDAIEKTVLQSEKLADEKFTKTNIQAQVNSEPFNIIHIATHGQFSSNPDDTFILGWEERINVRDLDLLLQTRNLTRSERAIELLILSACQTALGDTRAALGLAGVSIRAGARSVLGSLWNVNDGSTAELMKQFYQELLQSGSSQLRKAEALRQVQMKFIKGEIELNADYDKPYYWSSFILVGNWL</sequence>
<organism evidence="2 3">
    <name type="scientific">Okeania hirsuta</name>
    <dbReference type="NCBI Taxonomy" id="1458930"/>
    <lineage>
        <taxon>Bacteria</taxon>
        <taxon>Bacillati</taxon>
        <taxon>Cyanobacteriota</taxon>
        <taxon>Cyanophyceae</taxon>
        <taxon>Oscillatoriophycideae</taxon>
        <taxon>Oscillatoriales</taxon>
        <taxon>Microcoleaceae</taxon>
        <taxon>Okeania</taxon>
    </lineage>
</organism>
<dbReference type="AlphaFoldDB" id="A0A3N6PP12"/>
<proteinExistence type="predicted"/>
<evidence type="ECO:0000259" key="1">
    <source>
        <dbReference type="Pfam" id="PF12770"/>
    </source>
</evidence>
<reference evidence="2 3" key="1">
    <citation type="journal article" date="2018" name="ACS Chem. Biol.">
        <title>Ketoreductase domain dysfunction expands chemodiversity: malyngamide biosynthesis in the cyanobacterium Okeania hirsuta.</title>
        <authorList>
            <person name="Moss N.A."/>
            <person name="Leao T."/>
            <person name="Rankin M."/>
            <person name="McCullough T.M."/>
            <person name="Qu P."/>
            <person name="Korobeynikov A."/>
            <person name="Smith J.L."/>
            <person name="Gerwick L."/>
            <person name="Gerwick W.H."/>
        </authorList>
    </citation>
    <scope>NUCLEOTIDE SEQUENCE [LARGE SCALE GENOMIC DNA]</scope>
    <source>
        <strain evidence="2 3">PAB10Feb10-1</strain>
    </source>
</reference>
<dbReference type="SMART" id="SM00028">
    <property type="entry name" value="TPR"/>
    <property type="match status" value="3"/>
</dbReference>
<dbReference type="Proteomes" id="UP000269154">
    <property type="component" value="Unassembled WGS sequence"/>
</dbReference>
<dbReference type="InterPro" id="IPR024983">
    <property type="entry name" value="CHAT_dom"/>
</dbReference>
<dbReference type="Pfam" id="PF12770">
    <property type="entry name" value="CHAT"/>
    <property type="match status" value="1"/>
</dbReference>
<name>A0A3N6PP12_9CYAN</name>
<dbReference type="InterPro" id="IPR011990">
    <property type="entry name" value="TPR-like_helical_dom_sf"/>
</dbReference>
<dbReference type="SUPFAM" id="SSF48452">
    <property type="entry name" value="TPR-like"/>
    <property type="match status" value="1"/>
</dbReference>
<gene>
    <name evidence="2" type="ORF">D5R40_21535</name>
</gene>
<feature type="domain" description="CHAT" evidence="1">
    <location>
        <begin position="549"/>
        <end position="840"/>
    </location>
</feature>
<evidence type="ECO:0000313" key="3">
    <source>
        <dbReference type="Proteomes" id="UP000269154"/>
    </source>
</evidence>
<dbReference type="EMBL" id="RCBY01000143">
    <property type="protein sequence ID" value="RQH33492.1"/>
    <property type="molecule type" value="Genomic_DNA"/>
</dbReference>
<dbReference type="PANTHER" id="PTHR10098:SF112">
    <property type="entry name" value="SLR0380 PROTEIN"/>
    <property type="match status" value="1"/>
</dbReference>